<reference evidence="1" key="2">
    <citation type="submission" date="2025-08" db="UniProtKB">
        <authorList>
            <consortium name="Ensembl"/>
        </authorList>
    </citation>
    <scope>IDENTIFICATION</scope>
</reference>
<dbReference type="STRING" id="62062.ENSHHUP00000044249"/>
<accession>A0A4W5N3L4</accession>
<name>A0A4W5N3L4_9TELE</name>
<reference evidence="1" key="3">
    <citation type="submission" date="2025-09" db="UniProtKB">
        <authorList>
            <consortium name="Ensembl"/>
        </authorList>
    </citation>
    <scope>IDENTIFICATION</scope>
</reference>
<protein>
    <submittedName>
        <fullName evidence="1">Uncharacterized protein</fullName>
    </submittedName>
</protein>
<reference evidence="2" key="1">
    <citation type="submission" date="2018-06" db="EMBL/GenBank/DDBJ databases">
        <title>Genome assembly of Danube salmon.</title>
        <authorList>
            <person name="Macqueen D.J."/>
            <person name="Gundappa M.K."/>
        </authorList>
    </citation>
    <scope>NUCLEOTIDE SEQUENCE [LARGE SCALE GENOMIC DNA]</scope>
</reference>
<evidence type="ECO:0000313" key="1">
    <source>
        <dbReference type="Ensembl" id="ENSHHUP00000044249.1"/>
    </source>
</evidence>
<dbReference type="AlphaFoldDB" id="A0A4W5N3L4"/>
<evidence type="ECO:0000313" key="2">
    <source>
        <dbReference type="Proteomes" id="UP000314982"/>
    </source>
</evidence>
<keyword evidence="2" id="KW-1185">Reference proteome</keyword>
<dbReference type="Proteomes" id="UP000314982">
    <property type="component" value="Unassembled WGS sequence"/>
</dbReference>
<proteinExistence type="predicted"/>
<organism evidence="1 2">
    <name type="scientific">Hucho hucho</name>
    <name type="common">huchen</name>
    <dbReference type="NCBI Taxonomy" id="62062"/>
    <lineage>
        <taxon>Eukaryota</taxon>
        <taxon>Metazoa</taxon>
        <taxon>Chordata</taxon>
        <taxon>Craniata</taxon>
        <taxon>Vertebrata</taxon>
        <taxon>Euteleostomi</taxon>
        <taxon>Actinopterygii</taxon>
        <taxon>Neopterygii</taxon>
        <taxon>Teleostei</taxon>
        <taxon>Protacanthopterygii</taxon>
        <taxon>Salmoniformes</taxon>
        <taxon>Salmonidae</taxon>
        <taxon>Salmoninae</taxon>
        <taxon>Hucho</taxon>
    </lineage>
</organism>
<dbReference type="Ensembl" id="ENSHHUT00000045896.1">
    <property type="protein sequence ID" value="ENSHHUP00000044249.1"/>
    <property type="gene ID" value="ENSHHUG00000027099.1"/>
</dbReference>
<sequence>MAAVIEKGNYHSKAQVIRREGSITKRWKDILVQLQQKRAQLGDIVNTLSVLRDIELVAQELRDLQVHN</sequence>